<evidence type="ECO:0000313" key="3">
    <source>
        <dbReference type="Proteomes" id="UP001214638"/>
    </source>
</evidence>
<reference evidence="2" key="1">
    <citation type="journal article" date="2023" name="Nat. Microbiol.">
        <title>Babesia duncani multi-omics identifies virulence factors and drug targets.</title>
        <authorList>
            <person name="Singh P."/>
            <person name="Lonardi S."/>
            <person name="Liang Q."/>
            <person name="Vydyam P."/>
            <person name="Khabirova E."/>
            <person name="Fang T."/>
            <person name="Gihaz S."/>
            <person name="Thekkiniath J."/>
            <person name="Munshi M."/>
            <person name="Abel S."/>
            <person name="Ciampossin L."/>
            <person name="Batugedara G."/>
            <person name="Gupta M."/>
            <person name="Lu X.M."/>
            <person name="Lenz T."/>
            <person name="Chakravarty S."/>
            <person name="Cornillot E."/>
            <person name="Hu Y."/>
            <person name="Ma W."/>
            <person name="Gonzalez L.M."/>
            <person name="Sanchez S."/>
            <person name="Estrada K."/>
            <person name="Sanchez-Flores A."/>
            <person name="Montero E."/>
            <person name="Harb O.S."/>
            <person name="Le Roch K.G."/>
            <person name="Mamoun C.B."/>
        </authorList>
    </citation>
    <scope>NUCLEOTIDE SEQUENCE</scope>
    <source>
        <strain evidence="2">WA1</strain>
    </source>
</reference>
<evidence type="ECO:0000313" key="2">
    <source>
        <dbReference type="EMBL" id="KAK2197525.1"/>
    </source>
</evidence>
<dbReference type="RefSeq" id="XP_067804367.1">
    <property type="nucleotide sequence ID" value="XM_067945576.1"/>
</dbReference>
<dbReference type="GO" id="GO:0005737">
    <property type="term" value="C:cytoplasm"/>
    <property type="evidence" value="ECO:0007669"/>
    <property type="project" value="TreeGrafter"/>
</dbReference>
<dbReference type="Gene3D" id="3.40.50.880">
    <property type="match status" value="1"/>
</dbReference>
<dbReference type="GO" id="GO:1903189">
    <property type="term" value="P:glyoxal metabolic process"/>
    <property type="evidence" value="ECO:0007669"/>
    <property type="project" value="TreeGrafter"/>
</dbReference>
<keyword evidence="2" id="KW-0315">Glutamine amidotransferase</keyword>
<dbReference type="PANTHER" id="PTHR48094">
    <property type="entry name" value="PROTEIN/NUCLEIC ACID DEGLYCASE DJ-1-RELATED"/>
    <property type="match status" value="1"/>
</dbReference>
<dbReference type="InterPro" id="IPR050325">
    <property type="entry name" value="Prot/Nucl_acid_deglycase"/>
</dbReference>
<dbReference type="InterPro" id="IPR002818">
    <property type="entry name" value="DJ-1/PfpI"/>
</dbReference>
<keyword evidence="3" id="KW-1185">Reference proteome</keyword>
<dbReference type="GeneID" id="94334825"/>
<dbReference type="Proteomes" id="UP001214638">
    <property type="component" value="Unassembled WGS sequence"/>
</dbReference>
<dbReference type="InterPro" id="IPR029062">
    <property type="entry name" value="Class_I_gatase-like"/>
</dbReference>
<name>A0AAD9PMC6_9APIC</name>
<dbReference type="SUPFAM" id="SSF52317">
    <property type="entry name" value="Class I glutamine amidotransferase-like"/>
    <property type="match status" value="1"/>
</dbReference>
<dbReference type="EMBL" id="JALLKP010000001">
    <property type="protein sequence ID" value="KAK2197525.1"/>
    <property type="molecule type" value="Genomic_DNA"/>
</dbReference>
<dbReference type="AlphaFoldDB" id="A0AAD9PMC6"/>
<comment type="caution">
    <text evidence="2">The sequence shown here is derived from an EMBL/GenBank/DDBJ whole genome shotgun (WGS) entry which is preliminary data.</text>
</comment>
<sequence length="124" mass="12944">MENKADGSEDIEFVTIVDVLRRAGVSTFVASVSQSQKLVLAHGTTIIANHLIKDMTGRVFDLIVVPGGLPGSTNCAESGDLIAMLKEQKASGRLYGAICAAPALVLGAKGILDDETAALDKDVF</sequence>
<evidence type="ECO:0000259" key="1">
    <source>
        <dbReference type="Pfam" id="PF01965"/>
    </source>
</evidence>
<gene>
    <name evidence="2" type="ORF">BdWA1_000527</name>
</gene>
<feature type="domain" description="DJ-1/PfpI" evidence="1">
    <location>
        <begin position="5"/>
        <end position="116"/>
    </location>
</feature>
<dbReference type="Pfam" id="PF01965">
    <property type="entry name" value="DJ-1_PfpI"/>
    <property type="match status" value="1"/>
</dbReference>
<dbReference type="KEGG" id="bdw:94334825"/>
<dbReference type="PANTHER" id="PTHR48094:SF12">
    <property type="entry name" value="PARKINSON DISEASE PROTEIN 7 HOMOLOG"/>
    <property type="match status" value="1"/>
</dbReference>
<accession>A0AAD9PMC6</accession>
<protein>
    <submittedName>
        <fullName evidence="2">Bifunctional Class I glutamine amidotransferase-like/DJ-1-PfpI</fullName>
    </submittedName>
</protein>
<proteinExistence type="predicted"/>
<organism evidence="2 3">
    <name type="scientific">Babesia duncani</name>
    <dbReference type="NCBI Taxonomy" id="323732"/>
    <lineage>
        <taxon>Eukaryota</taxon>
        <taxon>Sar</taxon>
        <taxon>Alveolata</taxon>
        <taxon>Apicomplexa</taxon>
        <taxon>Aconoidasida</taxon>
        <taxon>Piroplasmida</taxon>
        <taxon>Babesiidae</taxon>
        <taxon>Babesia</taxon>
    </lineage>
</organism>